<evidence type="ECO:0000259" key="2">
    <source>
        <dbReference type="PROSITE" id="PS50055"/>
    </source>
</evidence>
<dbReference type="OrthoDB" id="6058203at2759"/>
<reference evidence="4 5" key="1">
    <citation type="submission" date="2016-02" db="EMBL/GenBank/DDBJ databases">
        <title>Discovery of a natural microsporidian pathogen with a broad tissue tropism in Caenorhabditis elegans.</title>
        <authorList>
            <person name="Luallen R.J."/>
            <person name="Reinke A.W."/>
            <person name="Tong L."/>
            <person name="Botts M.R."/>
            <person name="Felix M.-A."/>
            <person name="Troemel E.R."/>
        </authorList>
    </citation>
    <scope>NUCLEOTIDE SEQUENCE [LARGE SCALE GENOMIC DNA]</scope>
    <source>
        <strain evidence="4 5">JUm2807</strain>
    </source>
</reference>
<dbReference type="EMBL" id="LTDL01000040">
    <property type="protein sequence ID" value="OAG29446.1"/>
    <property type="molecule type" value="Genomic_DNA"/>
</dbReference>
<dbReference type="GeneID" id="93646929"/>
<name>A0A177ECJ0_9MICR</name>
<dbReference type="PANTHER" id="PTHR19134:SF449">
    <property type="entry name" value="TYROSINE-PROTEIN PHOSPHATASE 1"/>
    <property type="match status" value="1"/>
</dbReference>
<dbReference type="PANTHER" id="PTHR19134">
    <property type="entry name" value="RECEPTOR-TYPE TYROSINE-PROTEIN PHOSPHATASE"/>
    <property type="match status" value="1"/>
</dbReference>
<dbReference type="RefSeq" id="XP_067544094.1">
    <property type="nucleotide sequence ID" value="XM_067687997.1"/>
</dbReference>
<proteinExistence type="inferred from homology"/>
<evidence type="ECO:0008006" key="6">
    <source>
        <dbReference type="Google" id="ProtNLM"/>
    </source>
</evidence>
<dbReference type="InterPro" id="IPR000242">
    <property type="entry name" value="PTP_cat"/>
</dbReference>
<gene>
    <name evidence="4" type="ORF">NEDG_00579</name>
</gene>
<accession>A0A177ECJ0</accession>
<feature type="domain" description="Tyrosine specific protein phosphatases" evidence="3">
    <location>
        <begin position="217"/>
        <end position="304"/>
    </location>
</feature>
<dbReference type="Proteomes" id="UP000185944">
    <property type="component" value="Unassembled WGS sequence"/>
</dbReference>
<protein>
    <recommendedName>
        <fullName evidence="6">Protein-tyrosine phosphatase</fullName>
    </recommendedName>
</protein>
<comment type="caution">
    <text evidence="4">The sequence shown here is derived from an EMBL/GenBank/DDBJ whole genome shotgun (WGS) entry which is preliminary data.</text>
</comment>
<dbReference type="InterPro" id="IPR050348">
    <property type="entry name" value="Protein-Tyr_Phosphatase"/>
</dbReference>
<organism evidence="4 5">
    <name type="scientific">Nematocida displodere</name>
    <dbReference type="NCBI Taxonomy" id="1805483"/>
    <lineage>
        <taxon>Eukaryota</taxon>
        <taxon>Fungi</taxon>
        <taxon>Fungi incertae sedis</taxon>
        <taxon>Microsporidia</taxon>
        <taxon>Nematocida</taxon>
    </lineage>
</organism>
<dbReference type="Gene3D" id="3.90.190.10">
    <property type="entry name" value="Protein tyrosine phosphatase superfamily"/>
    <property type="match status" value="1"/>
</dbReference>
<sequence length="318" mass="37058">MFNGGQQEMHLLHVKDKLLLLAYSDVPEFLRMAVKVKIPGTFRRSPLFRFADVHSYNYGTVQKRYGVEELLNASLIEGDTEFIVMEYPTDPLLKATSTLITNTNTRIVISLIGKRYHFESDFLRENYELVKTFSGEEFEAECEGARNDSKKRDRWISNGLNAVKDTLVYQNHQELLKNEGSHFEVEIHKRKDIIGGREKMLLRINCNGWVDKKPPTLEFLKSLDLIYMRATEYIYSSGVPLDPTLLHCLAGVGRTGMFVFFYIMRRKILSGEVKENMRLEAFIDLLLFLRSRRTWMVETLEQMKFLYDIFVVGTHSLQ</sequence>
<evidence type="ECO:0000313" key="4">
    <source>
        <dbReference type="EMBL" id="OAG29446.1"/>
    </source>
</evidence>
<dbReference type="InterPro" id="IPR000387">
    <property type="entry name" value="Tyr_Pase_dom"/>
</dbReference>
<dbReference type="SUPFAM" id="SSF52799">
    <property type="entry name" value="(Phosphotyrosine protein) phosphatases II"/>
    <property type="match status" value="1"/>
</dbReference>
<evidence type="ECO:0000259" key="3">
    <source>
        <dbReference type="PROSITE" id="PS50056"/>
    </source>
</evidence>
<dbReference type="SMART" id="SM00194">
    <property type="entry name" value="PTPc"/>
    <property type="match status" value="1"/>
</dbReference>
<dbReference type="InterPro" id="IPR016130">
    <property type="entry name" value="Tyr_Pase_AS"/>
</dbReference>
<dbReference type="SMART" id="SM00404">
    <property type="entry name" value="PTPc_motif"/>
    <property type="match status" value="1"/>
</dbReference>
<keyword evidence="5" id="KW-1185">Reference proteome</keyword>
<dbReference type="AlphaFoldDB" id="A0A177ECJ0"/>
<feature type="domain" description="Tyrosine-protein phosphatase" evidence="2">
    <location>
        <begin position="49"/>
        <end position="313"/>
    </location>
</feature>
<dbReference type="PROSITE" id="PS00383">
    <property type="entry name" value="TYR_PHOSPHATASE_1"/>
    <property type="match status" value="1"/>
</dbReference>
<dbReference type="GO" id="GO:0004725">
    <property type="term" value="F:protein tyrosine phosphatase activity"/>
    <property type="evidence" value="ECO:0007669"/>
    <property type="project" value="InterPro"/>
</dbReference>
<dbReference type="InterPro" id="IPR029021">
    <property type="entry name" value="Prot-tyrosine_phosphatase-like"/>
</dbReference>
<dbReference type="InterPro" id="IPR003595">
    <property type="entry name" value="Tyr_Pase_cat"/>
</dbReference>
<dbReference type="VEuPathDB" id="MicrosporidiaDB:NEDG_00579"/>
<dbReference type="PROSITE" id="PS50056">
    <property type="entry name" value="TYR_PHOSPHATASE_2"/>
    <property type="match status" value="1"/>
</dbReference>
<dbReference type="PROSITE" id="PS50055">
    <property type="entry name" value="TYR_PHOSPHATASE_PTP"/>
    <property type="match status" value="1"/>
</dbReference>
<evidence type="ECO:0000256" key="1">
    <source>
        <dbReference type="ARBA" id="ARBA00009649"/>
    </source>
</evidence>
<comment type="similarity">
    <text evidence="1">Belongs to the protein-tyrosine phosphatase family. Non-receptor class subfamily.</text>
</comment>
<dbReference type="STRING" id="1805483.A0A177ECJ0"/>
<dbReference type="PRINTS" id="PR00700">
    <property type="entry name" value="PRTYPHPHTASE"/>
</dbReference>
<evidence type="ECO:0000313" key="5">
    <source>
        <dbReference type="Proteomes" id="UP000185944"/>
    </source>
</evidence>
<dbReference type="Pfam" id="PF00102">
    <property type="entry name" value="Y_phosphatase"/>
    <property type="match status" value="1"/>
</dbReference>